<gene>
    <name evidence="2" type="ORF">LshimejAT787_1601310</name>
</gene>
<accession>A0A9P3UVJ1</accession>
<dbReference type="AlphaFoldDB" id="A0A9P3UVJ1"/>
<protein>
    <submittedName>
        <fullName evidence="2">Uncharacterized protein</fullName>
    </submittedName>
</protein>
<keyword evidence="3" id="KW-1185">Reference proteome</keyword>
<keyword evidence="1" id="KW-0732">Signal</keyword>
<evidence type="ECO:0000256" key="1">
    <source>
        <dbReference type="SAM" id="SignalP"/>
    </source>
</evidence>
<name>A0A9P3UVJ1_LYOSH</name>
<dbReference type="EMBL" id="BRPK01000016">
    <property type="protein sequence ID" value="GLB44201.1"/>
    <property type="molecule type" value="Genomic_DNA"/>
</dbReference>
<sequence length="96" mass="11403">MKFPIFAAASLLALIAPVTGVPAVNGDSLIQRDAATPATPAEELPWQPRPCKPWEWWCQRPHERKPWQWWCQPGCKPWQWWCKPPRCKPWQWWCQK</sequence>
<evidence type="ECO:0000313" key="3">
    <source>
        <dbReference type="Proteomes" id="UP001063166"/>
    </source>
</evidence>
<proteinExistence type="predicted"/>
<reference evidence="2" key="1">
    <citation type="submission" date="2022-07" db="EMBL/GenBank/DDBJ databases">
        <title>The genome of Lyophyllum shimeji provides insight into the initial evolution of ectomycorrhizal fungal genome.</title>
        <authorList>
            <person name="Kobayashi Y."/>
            <person name="Shibata T."/>
            <person name="Hirakawa H."/>
            <person name="Shigenobu S."/>
            <person name="Nishiyama T."/>
            <person name="Yamada A."/>
            <person name="Hasebe M."/>
            <person name="Kawaguchi M."/>
        </authorList>
    </citation>
    <scope>NUCLEOTIDE SEQUENCE</scope>
    <source>
        <strain evidence="2">AT787</strain>
    </source>
</reference>
<evidence type="ECO:0000313" key="2">
    <source>
        <dbReference type="EMBL" id="GLB44201.1"/>
    </source>
</evidence>
<organism evidence="2 3">
    <name type="scientific">Lyophyllum shimeji</name>
    <name type="common">Hon-shimeji</name>
    <name type="synonym">Tricholoma shimeji</name>
    <dbReference type="NCBI Taxonomy" id="47721"/>
    <lineage>
        <taxon>Eukaryota</taxon>
        <taxon>Fungi</taxon>
        <taxon>Dikarya</taxon>
        <taxon>Basidiomycota</taxon>
        <taxon>Agaricomycotina</taxon>
        <taxon>Agaricomycetes</taxon>
        <taxon>Agaricomycetidae</taxon>
        <taxon>Agaricales</taxon>
        <taxon>Tricholomatineae</taxon>
        <taxon>Lyophyllaceae</taxon>
        <taxon>Lyophyllum</taxon>
    </lineage>
</organism>
<comment type="caution">
    <text evidence="2">The sequence shown here is derived from an EMBL/GenBank/DDBJ whole genome shotgun (WGS) entry which is preliminary data.</text>
</comment>
<dbReference type="Proteomes" id="UP001063166">
    <property type="component" value="Unassembled WGS sequence"/>
</dbReference>
<feature type="chain" id="PRO_5040338987" evidence="1">
    <location>
        <begin position="21"/>
        <end position="96"/>
    </location>
</feature>
<feature type="signal peptide" evidence="1">
    <location>
        <begin position="1"/>
        <end position="20"/>
    </location>
</feature>